<proteinExistence type="predicted"/>
<gene>
    <name evidence="2" type="ORF">EPK99_20870</name>
</gene>
<dbReference type="InterPro" id="IPR031807">
    <property type="entry name" value="HicB-like"/>
</dbReference>
<dbReference type="PANTHER" id="PTHR34504:SF2">
    <property type="entry name" value="UPF0150 PROTEIN SSL0259"/>
    <property type="match status" value="1"/>
</dbReference>
<organism evidence="2 3">
    <name type="scientific">Neorhizobium lilium</name>
    <dbReference type="NCBI Taxonomy" id="2503024"/>
    <lineage>
        <taxon>Bacteria</taxon>
        <taxon>Pseudomonadati</taxon>
        <taxon>Pseudomonadota</taxon>
        <taxon>Alphaproteobacteria</taxon>
        <taxon>Hyphomicrobiales</taxon>
        <taxon>Rhizobiaceae</taxon>
        <taxon>Rhizobium/Agrobacterium group</taxon>
        <taxon>Neorhizobium</taxon>
    </lineage>
</organism>
<evidence type="ECO:0000259" key="1">
    <source>
        <dbReference type="Pfam" id="PF15919"/>
    </source>
</evidence>
<dbReference type="AlphaFoldDB" id="A0A3S3S3Z4"/>
<sequence>MHNYIALIRKDADSGYGVSFPDFPGVVTAGTDLDDARRMAQEALALHVEGMEEDGEAIPEPSALETIMADQENSDAVATMLFQKRKA</sequence>
<evidence type="ECO:0000313" key="3">
    <source>
        <dbReference type="Proteomes" id="UP000287687"/>
    </source>
</evidence>
<dbReference type="Gene3D" id="3.30.160.250">
    <property type="match status" value="1"/>
</dbReference>
<dbReference type="PANTHER" id="PTHR34504">
    <property type="entry name" value="ANTITOXIN HICB"/>
    <property type="match status" value="1"/>
</dbReference>
<dbReference type="OrthoDB" id="9807959at2"/>
<dbReference type="SUPFAM" id="SSF143100">
    <property type="entry name" value="TTHA1013/TTHA0281-like"/>
    <property type="match status" value="1"/>
</dbReference>
<dbReference type="EMBL" id="SBIP01000004">
    <property type="protein sequence ID" value="RWX76103.1"/>
    <property type="molecule type" value="Genomic_DNA"/>
</dbReference>
<dbReference type="InterPro" id="IPR051404">
    <property type="entry name" value="TA_system_antitoxin"/>
</dbReference>
<comment type="caution">
    <text evidence="2">The sequence shown here is derived from an EMBL/GenBank/DDBJ whole genome shotgun (WGS) entry which is preliminary data.</text>
</comment>
<feature type="domain" description="HicB-like antitoxin of toxin-antitoxin system" evidence="1">
    <location>
        <begin position="4"/>
        <end position="80"/>
    </location>
</feature>
<accession>A0A3S3S3Z4</accession>
<name>A0A3S3S3Z4_9HYPH</name>
<dbReference type="Pfam" id="PF15919">
    <property type="entry name" value="HicB_lk_antitox"/>
    <property type="match status" value="1"/>
</dbReference>
<dbReference type="Proteomes" id="UP000287687">
    <property type="component" value="Unassembled WGS sequence"/>
</dbReference>
<keyword evidence="3" id="KW-1185">Reference proteome</keyword>
<dbReference type="InterPro" id="IPR035069">
    <property type="entry name" value="TTHA1013/TTHA0281-like"/>
</dbReference>
<evidence type="ECO:0000313" key="2">
    <source>
        <dbReference type="EMBL" id="RWX76103.1"/>
    </source>
</evidence>
<reference evidence="2 3" key="1">
    <citation type="submission" date="2019-01" db="EMBL/GenBank/DDBJ databases">
        <title>The draft genome of Rhizobium sp. 24NR.</title>
        <authorList>
            <person name="Liu L."/>
            <person name="Liang L."/>
            <person name="Shi S."/>
            <person name="Xu L."/>
            <person name="Wang X."/>
            <person name="Li L."/>
            <person name="Zhang X."/>
        </authorList>
    </citation>
    <scope>NUCLEOTIDE SEQUENCE [LARGE SCALE GENOMIC DNA]</scope>
    <source>
        <strain evidence="2 3">24NR</strain>
    </source>
</reference>
<protein>
    <recommendedName>
        <fullName evidence="1">HicB-like antitoxin of toxin-antitoxin system domain-containing protein</fullName>
    </recommendedName>
</protein>